<feature type="compositionally biased region" description="Pro residues" evidence="1">
    <location>
        <begin position="23"/>
        <end position="32"/>
    </location>
</feature>
<dbReference type="Proteomes" id="UP001419268">
    <property type="component" value="Unassembled WGS sequence"/>
</dbReference>
<dbReference type="EMBL" id="JBBNAG010000013">
    <property type="protein sequence ID" value="KAK9083053.1"/>
    <property type="molecule type" value="Genomic_DNA"/>
</dbReference>
<comment type="caution">
    <text evidence="2">The sequence shown here is derived from an EMBL/GenBank/DDBJ whole genome shotgun (WGS) entry which is preliminary data.</text>
</comment>
<proteinExistence type="predicted"/>
<evidence type="ECO:0000313" key="3">
    <source>
        <dbReference type="Proteomes" id="UP001419268"/>
    </source>
</evidence>
<gene>
    <name evidence="2" type="ORF">Scep_029524</name>
</gene>
<evidence type="ECO:0000256" key="1">
    <source>
        <dbReference type="SAM" id="MobiDB-lite"/>
    </source>
</evidence>
<keyword evidence="3" id="KW-1185">Reference proteome</keyword>
<dbReference type="AlphaFoldDB" id="A0AAP0HCA7"/>
<evidence type="ECO:0000313" key="2">
    <source>
        <dbReference type="EMBL" id="KAK9083053.1"/>
    </source>
</evidence>
<reference evidence="2 3" key="1">
    <citation type="submission" date="2024-01" db="EMBL/GenBank/DDBJ databases">
        <title>Genome assemblies of Stephania.</title>
        <authorList>
            <person name="Yang L."/>
        </authorList>
    </citation>
    <scope>NUCLEOTIDE SEQUENCE [LARGE SCALE GENOMIC DNA]</scope>
    <source>
        <strain evidence="2">JXDWG</strain>
        <tissue evidence="2">Leaf</tissue>
    </source>
</reference>
<protein>
    <submittedName>
        <fullName evidence="2">Uncharacterized protein</fullName>
    </submittedName>
</protein>
<feature type="region of interest" description="Disordered" evidence="1">
    <location>
        <begin position="6"/>
        <end position="42"/>
    </location>
</feature>
<accession>A0AAP0HCA7</accession>
<organism evidence="2 3">
    <name type="scientific">Stephania cephalantha</name>
    <dbReference type="NCBI Taxonomy" id="152367"/>
    <lineage>
        <taxon>Eukaryota</taxon>
        <taxon>Viridiplantae</taxon>
        <taxon>Streptophyta</taxon>
        <taxon>Embryophyta</taxon>
        <taxon>Tracheophyta</taxon>
        <taxon>Spermatophyta</taxon>
        <taxon>Magnoliopsida</taxon>
        <taxon>Ranunculales</taxon>
        <taxon>Menispermaceae</taxon>
        <taxon>Menispermoideae</taxon>
        <taxon>Cissampelideae</taxon>
        <taxon>Stephania</taxon>
    </lineage>
</organism>
<sequence length="186" mass="20502">MLRCEELKNGDGCREPPLSLNPFSPPTTPSLPPQISLSKPHPPRPIHRQLSVSLSRSIHRQLSVSLSPKSVSQTLKSLHRLPEVGASVVAASYRYVCQRWCHLSSLPSKPLSTVIAVSEAITVCLRPLRVLCVVPAVCRRCSSLRWKPSRLLRLYRSHLCDHAIVSPSFVVVETIVVAFASAAMDV</sequence>
<name>A0AAP0HCA7_9MAGN</name>